<dbReference type="EMBL" id="BJLY01000001">
    <property type="protein sequence ID" value="GEB02638.1"/>
    <property type="molecule type" value="Genomic_DNA"/>
</dbReference>
<proteinExistence type="predicted"/>
<name>A0A4Y3M5K0_9PROT</name>
<evidence type="ECO:0000313" key="1">
    <source>
        <dbReference type="EMBL" id="GEB02638.1"/>
    </source>
</evidence>
<sequence>MACPVSLAVSHAFVTVALNQGSEHEAIQGPDVDMTPFAHFDRGFLEPRAGKTGGVKCSGDPLAADRLAGPVLLGPPAIHAIRQRASCCRIFGILGGLYTGHETESSLVQNWSKIAT</sequence>
<comment type="caution">
    <text evidence="1">The sequence shown here is derived from an EMBL/GenBank/DDBJ whole genome shotgun (WGS) entry which is preliminary data.</text>
</comment>
<evidence type="ECO:0000313" key="2">
    <source>
        <dbReference type="Proteomes" id="UP000320772"/>
    </source>
</evidence>
<gene>
    <name evidence="1" type="ORF">GRO01_02140</name>
</gene>
<dbReference type="AlphaFoldDB" id="A0A4Y3M5K0"/>
<keyword evidence="2" id="KW-1185">Reference proteome</keyword>
<organism evidence="1 2">
    <name type="scientific">Gluconobacter roseus NBRC 3990</name>
    <dbReference type="NCBI Taxonomy" id="1307950"/>
    <lineage>
        <taxon>Bacteria</taxon>
        <taxon>Pseudomonadati</taxon>
        <taxon>Pseudomonadota</taxon>
        <taxon>Alphaproteobacteria</taxon>
        <taxon>Acetobacterales</taxon>
        <taxon>Acetobacteraceae</taxon>
        <taxon>Gluconobacter</taxon>
    </lineage>
</organism>
<protein>
    <submittedName>
        <fullName evidence="1">Uncharacterized protein</fullName>
    </submittedName>
</protein>
<dbReference type="Proteomes" id="UP000320772">
    <property type="component" value="Unassembled WGS sequence"/>
</dbReference>
<reference evidence="1 2" key="1">
    <citation type="submission" date="2019-06" db="EMBL/GenBank/DDBJ databases">
        <title>Whole genome shotgun sequence of Gluconobacter roseus NBRC 3990.</title>
        <authorList>
            <person name="Hosoyama A."/>
            <person name="Uohara A."/>
            <person name="Ohji S."/>
            <person name="Ichikawa N."/>
        </authorList>
    </citation>
    <scope>NUCLEOTIDE SEQUENCE [LARGE SCALE GENOMIC DNA]</scope>
    <source>
        <strain evidence="1 2">NBRC 3990</strain>
    </source>
</reference>
<accession>A0A4Y3M5K0</accession>